<comment type="similarity">
    <text evidence="1">Belongs to the arsA ATPase family.</text>
</comment>
<dbReference type="GO" id="GO:0005524">
    <property type="term" value="F:ATP binding"/>
    <property type="evidence" value="ECO:0007669"/>
    <property type="project" value="InterPro"/>
</dbReference>
<dbReference type="Proteomes" id="UP000784435">
    <property type="component" value="Unassembled WGS sequence"/>
</dbReference>
<evidence type="ECO:0000259" key="2">
    <source>
        <dbReference type="Pfam" id="PF02374"/>
    </source>
</evidence>
<proteinExistence type="inferred from homology"/>
<reference evidence="3" key="1">
    <citation type="journal article" date="2021" name="PeerJ">
        <title>Extensive microbial diversity within the chicken gut microbiome revealed by metagenomics and culture.</title>
        <authorList>
            <person name="Gilroy R."/>
            <person name="Ravi A."/>
            <person name="Getino M."/>
            <person name="Pursley I."/>
            <person name="Horton D.L."/>
            <person name="Alikhan N.F."/>
            <person name="Baker D."/>
            <person name="Gharbi K."/>
            <person name="Hall N."/>
            <person name="Watson M."/>
            <person name="Adriaenssens E.M."/>
            <person name="Foster-Nyarko E."/>
            <person name="Jarju S."/>
            <person name="Secka A."/>
            <person name="Antonio M."/>
            <person name="Oren A."/>
            <person name="Chaudhuri R.R."/>
            <person name="La Ragione R."/>
            <person name="Hildebrand F."/>
            <person name="Pallen M.J."/>
        </authorList>
    </citation>
    <scope>NUCLEOTIDE SEQUENCE</scope>
    <source>
        <strain evidence="3">ChiGjej5B5-7349</strain>
    </source>
</reference>
<dbReference type="PANTHER" id="PTHR10803">
    <property type="entry name" value="ARSENICAL PUMP-DRIVING ATPASE ARSENITE-TRANSLOCATING ATPASE"/>
    <property type="match status" value="1"/>
</dbReference>
<dbReference type="CDD" id="cd02035">
    <property type="entry name" value="ArsA"/>
    <property type="match status" value="1"/>
</dbReference>
<dbReference type="NCBIfam" id="TIGR00345">
    <property type="entry name" value="GET3_arsA_TRC40"/>
    <property type="match status" value="1"/>
</dbReference>
<dbReference type="InterPro" id="IPR027417">
    <property type="entry name" value="P-loop_NTPase"/>
</dbReference>
<sequence>MLLNTIADLDVVFVGGKGGVGKTTVASTLAMARALAGDRVLVVSTDPAHNLGHLWDTTVGDALVRLTPDLASGGYVDGLEIDPSATLDRHLAAVGRTMRRMLPERMRPHAERHLALAREAPGSFEAAVLERVADAAALGTDSYDLVLFDTAPSGHTLRLLSLPGQLTTWTESLLKNRDRSERYSAAMRSIAGGTDDDPTAQADAELRRTLHRRRERFDRLRSLLRDPQRTGFVVVFTPERMPVAETLELTASLTEMEVPVCALVANRRSPSDAGALLRSRRDIEDAQIQRVHEALPAFPVAQLPLVPGEIVGSDALEEFARILP</sequence>
<dbReference type="Gene3D" id="3.40.50.300">
    <property type="entry name" value="P-loop containing nucleotide triphosphate hydrolases"/>
    <property type="match status" value="1"/>
</dbReference>
<protein>
    <submittedName>
        <fullName evidence="3">ArsA family ATPase</fullName>
    </submittedName>
</protein>
<dbReference type="PANTHER" id="PTHR10803:SF3">
    <property type="entry name" value="ATPASE GET3"/>
    <property type="match status" value="1"/>
</dbReference>
<comment type="caution">
    <text evidence="3">The sequence shown here is derived from an EMBL/GenBank/DDBJ whole genome shotgun (WGS) entry which is preliminary data.</text>
</comment>
<feature type="domain" description="ArsA/GET3 Anion-transporting ATPase-like" evidence="2">
    <location>
        <begin position="11"/>
        <end position="323"/>
    </location>
</feature>
<dbReference type="InterPro" id="IPR016300">
    <property type="entry name" value="ATPase_ArsA/GET3"/>
</dbReference>
<gene>
    <name evidence="3" type="ORF">K8V08_11745</name>
</gene>
<dbReference type="Pfam" id="PF02374">
    <property type="entry name" value="ArsA_ATPase"/>
    <property type="match status" value="1"/>
</dbReference>
<evidence type="ECO:0000313" key="4">
    <source>
        <dbReference type="Proteomes" id="UP000784435"/>
    </source>
</evidence>
<reference evidence="3" key="2">
    <citation type="submission" date="2021-09" db="EMBL/GenBank/DDBJ databases">
        <authorList>
            <person name="Gilroy R."/>
        </authorList>
    </citation>
    <scope>NUCLEOTIDE SEQUENCE</scope>
    <source>
        <strain evidence="3">ChiGjej5B5-7349</strain>
    </source>
</reference>
<dbReference type="EMBL" id="DYUK01000257">
    <property type="protein sequence ID" value="HJG81071.1"/>
    <property type="molecule type" value="Genomic_DNA"/>
</dbReference>
<accession>A0A921SPG9</accession>
<name>A0A921SPG9_9MICO</name>
<evidence type="ECO:0000256" key="1">
    <source>
        <dbReference type="ARBA" id="ARBA00011040"/>
    </source>
</evidence>
<dbReference type="GO" id="GO:0016887">
    <property type="term" value="F:ATP hydrolysis activity"/>
    <property type="evidence" value="ECO:0007669"/>
    <property type="project" value="InterPro"/>
</dbReference>
<dbReference type="SUPFAM" id="SSF52540">
    <property type="entry name" value="P-loop containing nucleoside triphosphate hydrolases"/>
    <property type="match status" value="1"/>
</dbReference>
<organism evidence="3 4">
    <name type="scientific">Brevibacterium senegalense</name>
    <dbReference type="NCBI Taxonomy" id="1033736"/>
    <lineage>
        <taxon>Bacteria</taxon>
        <taxon>Bacillati</taxon>
        <taxon>Actinomycetota</taxon>
        <taxon>Actinomycetes</taxon>
        <taxon>Micrococcales</taxon>
        <taxon>Brevibacteriaceae</taxon>
        <taxon>Brevibacterium</taxon>
    </lineage>
</organism>
<evidence type="ECO:0000313" key="3">
    <source>
        <dbReference type="EMBL" id="HJG81071.1"/>
    </source>
</evidence>
<dbReference type="InterPro" id="IPR025723">
    <property type="entry name" value="ArsA/GET3_ATPase-like"/>
</dbReference>
<dbReference type="AlphaFoldDB" id="A0A921SPG9"/>